<dbReference type="GO" id="GO:0051301">
    <property type="term" value="P:cell division"/>
    <property type="evidence" value="ECO:0007669"/>
    <property type="project" value="InterPro"/>
</dbReference>
<gene>
    <name evidence="2" type="ORF">G01um101477_95</name>
</gene>
<dbReference type="SMART" id="SM00842">
    <property type="entry name" value="FtsA"/>
    <property type="match status" value="1"/>
</dbReference>
<evidence type="ECO:0000259" key="1">
    <source>
        <dbReference type="SMART" id="SM00842"/>
    </source>
</evidence>
<dbReference type="InterPro" id="IPR043129">
    <property type="entry name" value="ATPase_NBD"/>
</dbReference>
<protein>
    <submittedName>
        <fullName evidence="2">Type IV pilus assembly protein PilM</fullName>
    </submittedName>
</protein>
<dbReference type="EMBL" id="VMFF01000005">
    <property type="protein sequence ID" value="TSC66438.1"/>
    <property type="molecule type" value="Genomic_DNA"/>
</dbReference>
<name>A0A554JDT0_9BACT</name>
<dbReference type="NCBIfam" id="TIGR01175">
    <property type="entry name" value="pilM"/>
    <property type="match status" value="1"/>
</dbReference>
<dbReference type="InterPro" id="IPR005883">
    <property type="entry name" value="PilM"/>
</dbReference>
<reference evidence="2 3" key="1">
    <citation type="submission" date="2017-07" db="EMBL/GenBank/DDBJ databases">
        <title>Mechanisms for carbon and nitrogen cycling indicate functional differentiation within the Candidate Phyla Radiation.</title>
        <authorList>
            <person name="Danczak R.E."/>
            <person name="Johnston M.D."/>
            <person name="Kenah C."/>
            <person name="Slattery M."/>
            <person name="Wrighton K.C."/>
            <person name="Wilkins M.J."/>
        </authorList>
    </citation>
    <scope>NUCLEOTIDE SEQUENCE [LARGE SCALE GENOMIC DNA]</scope>
    <source>
        <strain evidence="2">Gr01-1014_77</strain>
    </source>
</reference>
<dbReference type="InterPro" id="IPR050696">
    <property type="entry name" value="FtsA/MreB"/>
</dbReference>
<evidence type="ECO:0000313" key="3">
    <source>
        <dbReference type="Proteomes" id="UP000319613"/>
    </source>
</evidence>
<proteinExistence type="predicted"/>
<dbReference type="Pfam" id="PF11104">
    <property type="entry name" value="PilM_2"/>
    <property type="match status" value="1"/>
</dbReference>
<feature type="domain" description="SHS2" evidence="1">
    <location>
        <begin position="9"/>
        <end position="172"/>
    </location>
</feature>
<dbReference type="CDD" id="cd24049">
    <property type="entry name" value="ASKHA_NBD_PilM"/>
    <property type="match status" value="1"/>
</dbReference>
<dbReference type="Proteomes" id="UP000319613">
    <property type="component" value="Unassembled WGS sequence"/>
</dbReference>
<dbReference type="PANTHER" id="PTHR32432">
    <property type="entry name" value="CELL DIVISION PROTEIN FTSA-RELATED"/>
    <property type="match status" value="1"/>
</dbReference>
<accession>A0A554JDT0</accession>
<evidence type="ECO:0000313" key="2">
    <source>
        <dbReference type="EMBL" id="TSC66438.1"/>
    </source>
</evidence>
<dbReference type="PANTHER" id="PTHR32432:SF3">
    <property type="entry name" value="ETHANOLAMINE UTILIZATION PROTEIN EUTJ"/>
    <property type="match status" value="1"/>
</dbReference>
<sequence length="335" mass="36483">MFFSSKKSILGIDIGTTNIKIAQITSKDNVHTLETYGLVNAAFDIDETKEESIAKTVLILKNLIEKSGVSTNKVVASLPNSAVFTSVIDLPPLKDSELKAAIEFEAKKYVPLPITEMTLSWSVIEKMSDGKTRILLTAVPNNVLRSYLKIFQQAKLEPVALEIEALALIRALIGDDKGSILIVDVGAKSTHLNIVENGNLLLTRNIPMGGDTITQKIAESLKISLVRAEQFKKDFGLTQSNLIPENIKPILANIKSEAKQLQGIYQARGKKFDKIMIVGGTANLPGLNEFFSDMDAKIVNGDPLSKLTFPADLKPVISQYAENLSVAIGLALRAH</sequence>
<dbReference type="SUPFAM" id="SSF53067">
    <property type="entry name" value="Actin-like ATPase domain"/>
    <property type="match status" value="1"/>
</dbReference>
<dbReference type="PIRSF" id="PIRSF019169">
    <property type="entry name" value="PilM"/>
    <property type="match status" value="1"/>
</dbReference>
<dbReference type="InterPro" id="IPR003494">
    <property type="entry name" value="SHS2_FtsA"/>
</dbReference>
<dbReference type="Gene3D" id="3.30.1490.300">
    <property type="match status" value="1"/>
</dbReference>
<dbReference type="AlphaFoldDB" id="A0A554JDT0"/>
<dbReference type="Gene3D" id="3.30.420.40">
    <property type="match status" value="2"/>
</dbReference>
<comment type="caution">
    <text evidence="2">The sequence shown here is derived from an EMBL/GenBank/DDBJ whole genome shotgun (WGS) entry which is preliminary data.</text>
</comment>
<organism evidence="2 3">
    <name type="scientific">Candidatus Doudnabacteria bacterium Gr01-1014_77</name>
    <dbReference type="NCBI Taxonomy" id="2017133"/>
    <lineage>
        <taxon>Bacteria</taxon>
        <taxon>Candidatus Doudnaibacteriota</taxon>
    </lineage>
</organism>